<dbReference type="Proteomes" id="UP001281410">
    <property type="component" value="Unassembled WGS sequence"/>
</dbReference>
<dbReference type="GO" id="GO:0045547">
    <property type="term" value="F:ditrans,polycis-polyprenyl diphosphate synthase [(2E,6E)-farnesyl diphosphate specific] activity"/>
    <property type="evidence" value="ECO:0007669"/>
    <property type="project" value="TreeGrafter"/>
</dbReference>
<evidence type="ECO:0000256" key="2">
    <source>
        <dbReference type="ARBA" id="ARBA00004922"/>
    </source>
</evidence>
<dbReference type="CDD" id="cd00475">
    <property type="entry name" value="Cis_IPPS"/>
    <property type="match status" value="1"/>
</dbReference>
<dbReference type="GO" id="GO:0005783">
    <property type="term" value="C:endoplasmic reticulum"/>
    <property type="evidence" value="ECO:0007669"/>
    <property type="project" value="TreeGrafter"/>
</dbReference>
<dbReference type="SUPFAM" id="SSF64005">
    <property type="entry name" value="Undecaprenyl diphosphate synthase"/>
    <property type="match status" value="1"/>
</dbReference>
<dbReference type="Pfam" id="PF01255">
    <property type="entry name" value="Prenyltransf"/>
    <property type="match status" value="1"/>
</dbReference>
<evidence type="ECO:0000256" key="3">
    <source>
        <dbReference type="ARBA" id="ARBA00005432"/>
    </source>
</evidence>
<sequence>MEEQIGGGGGANQLFKRLGTFMRKCMFRVLSVGAIPNHIAFILDGNRRFARKHNLPLEAGYRSGFLSLLSVLKYCSELGVKHVTLYAFSIDNFKRCPDEVRCVMDLMLEKVEVLLQEEIIVKQYGVRICFLGRLQLLSQPLRIAAEKAMKATANNTKIVIFICVAYTSTDEIIHAIQQSCIDKLDNHSQARKQTTTHDNANEGIEETTMVKLVDIDKHMYMSVAPNPDIIIRTAGGNRLSNFFLWQTTHCMLYAPAALWPEIGLWHLVWAIISFQRYHSYLEKKKKQV</sequence>
<accession>A0AAE0A9S6</accession>
<comment type="function">
    <text evidence="1">Catalyzes cis-prenyl chain elongation to produce the polyprenyl backbone of dolichol, a glycosyl carrier-lipid required for the biosynthesis of several classes of glycoprotein.</text>
</comment>
<dbReference type="NCBIfam" id="TIGR00055">
    <property type="entry name" value="uppS"/>
    <property type="match status" value="1"/>
</dbReference>
<comment type="similarity">
    <text evidence="3 5">Belongs to the UPP synthase family.</text>
</comment>
<evidence type="ECO:0000256" key="4">
    <source>
        <dbReference type="ARBA" id="ARBA00022679"/>
    </source>
</evidence>
<dbReference type="InterPro" id="IPR036424">
    <property type="entry name" value="UPP_synth-like_sf"/>
</dbReference>
<dbReference type="PANTHER" id="PTHR10291:SF43">
    <property type="entry name" value="DEHYDRODOLICHYL DIPHOSPHATE SYNTHASE COMPLEX SUBUNIT DHDDS"/>
    <property type="match status" value="1"/>
</dbReference>
<comment type="pathway">
    <text evidence="2">Protein modification; protein glycosylation.</text>
</comment>
<dbReference type="InterPro" id="IPR001441">
    <property type="entry name" value="UPP_synth-like"/>
</dbReference>
<evidence type="ECO:0000313" key="6">
    <source>
        <dbReference type="EMBL" id="KAK3206028.1"/>
    </source>
</evidence>
<organism evidence="6 7">
    <name type="scientific">Dipteronia sinensis</name>
    <dbReference type="NCBI Taxonomy" id="43782"/>
    <lineage>
        <taxon>Eukaryota</taxon>
        <taxon>Viridiplantae</taxon>
        <taxon>Streptophyta</taxon>
        <taxon>Embryophyta</taxon>
        <taxon>Tracheophyta</taxon>
        <taxon>Spermatophyta</taxon>
        <taxon>Magnoliopsida</taxon>
        <taxon>eudicotyledons</taxon>
        <taxon>Gunneridae</taxon>
        <taxon>Pentapetalae</taxon>
        <taxon>rosids</taxon>
        <taxon>malvids</taxon>
        <taxon>Sapindales</taxon>
        <taxon>Sapindaceae</taxon>
        <taxon>Hippocastanoideae</taxon>
        <taxon>Acereae</taxon>
        <taxon>Dipteronia</taxon>
    </lineage>
</organism>
<dbReference type="PANTHER" id="PTHR10291">
    <property type="entry name" value="DEHYDRODOLICHYL DIPHOSPHATE SYNTHASE FAMILY MEMBER"/>
    <property type="match status" value="1"/>
</dbReference>
<dbReference type="AlphaFoldDB" id="A0AAE0A9S6"/>
<comment type="caution">
    <text evidence="6">The sequence shown here is derived from an EMBL/GenBank/DDBJ whole genome shotgun (WGS) entry which is preliminary data.</text>
</comment>
<proteinExistence type="inferred from homology"/>
<dbReference type="InterPro" id="IPR018520">
    <property type="entry name" value="UPP_synth-like_CS"/>
</dbReference>
<evidence type="ECO:0000256" key="5">
    <source>
        <dbReference type="RuleBase" id="RU363018"/>
    </source>
</evidence>
<dbReference type="EMBL" id="JANJYJ010000006">
    <property type="protein sequence ID" value="KAK3206028.1"/>
    <property type="molecule type" value="Genomic_DNA"/>
</dbReference>
<keyword evidence="7" id="KW-1185">Reference proteome</keyword>
<protein>
    <recommendedName>
        <fullName evidence="5">Alkyl transferase</fullName>
        <ecNumber evidence="5">2.5.1.-</ecNumber>
    </recommendedName>
</protein>
<evidence type="ECO:0000256" key="1">
    <source>
        <dbReference type="ARBA" id="ARBA00002674"/>
    </source>
</evidence>
<evidence type="ECO:0000313" key="7">
    <source>
        <dbReference type="Proteomes" id="UP001281410"/>
    </source>
</evidence>
<dbReference type="PROSITE" id="PS01066">
    <property type="entry name" value="UPP_SYNTHASE"/>
    <property type="match status" value="1"/>
</dbReference>
<name>A0AAE0A9S6_9ROSI</name>
<dbReference type="Gene3D" id="3.40.1180.10">
    <property type="entry name" value="Decaprenyl diphosphate synthase-like"/>
    <property type="match status" value="1"/>
</dbReference>
<dbReference type="GO" id="GO:0016094">
    <property type="term" value="P:polyprenol biosynthetic process"/>
    <property type="evidence" value="ECO:0007669"/>
    <property type="project" value="TreeGrafter"/>
</dbReference>
<reference evidence="6" key="1">
    <citation type="journal article" date="2023" name="Plant J.">
        <title>Genome sequences and population genomics provide insights into the demographic history, inbreeding, and mutation load of two 'living fossil' tree species of Dipteronia.</title>
        <authorList>
            <person name="Feng Y."/>
            <person name="Comes H.P."/>
            <person name="Chen J."/>
            <person name="Zhu S."/>
            <person name="Lu R."/>
            <person name="Zhang X."/>
            <person name="Li P."/>
            <person name="Qiu J."/>
            <person name="Olsen K.M."/>
            <person name="Qiu Y."/>
        </authorList>
    </citation>
    <scope>NUCLEOTIDE SEQUENCE</scope>
    <source>
        <strain evidence="6">NBL</strain>
    </source>
</reference>
<dbReference type="HAMAP" id="MF_01139">
    <property type="entry name" value="ISPT"/>
    <property type="match status" value="1"/>
</dbReference>
<keyword evidence="4 5" id="KW-0808">Transferase</keyword>
<gene>
    <name evidence="6" type="ORF">Dsin_020074</name>
</gene>
<dbReference type="EC" id="2.5.1.-" evidence="5"/>